<evidence type="ECO:0000313" key="2">
    <source>
        <dbReference type="EMBL" id="MCK1787374.1"/>
    </source>
</evidence>
<dbReference type="PANTHER" id="PTHR11956">
    <property type="entry name" value="ARGINYL-TRNA SYNTHETASE"/>
    <property type="match status" value="1"/>
</dbReference>
<organism evidence="2 3">
    <name type="scientific">Pseudomonas emilianonis</name>
    <dbReference type="NCBI Taxonomy" id="2915812"/>
    <lineage>
        <taxon>Bacteria</taxon>
        <taxon>Pseudomonadati</taxon>
        <taxon>Pseudomonadota</taxon>
        <taxon>Gammaproteobacteria</taxon>
        <taxon>Pseudomonadales</taxon>
        <taxon>Pseudomonadaceae</taxon>
        <taxon>Pseudomonas</taxon>
    </lineage>
</organism>
<evidence type="ECO:0000259" key="1">
    <source>
        <dbReference type="SMART" id="SM01016"/>
    </source>
</evidence>
<dbReference type="Proteomes" id="UP001317085">
    <property type="component" value="Unassembled WGS sequence"/>
</dbReference>
<accession>A0ABT0EPK4</accession>
<dbReference type="GO" id="GO:0016874">
    <property type="term" value="F:ligase activity"/>
    <property type="evidence" value="ECO:0007669"/>
    <property type="project" value="UniProtKB-KW"/>
</dbReference>
<gene>
    <name evidence="2" type="ORF">L9Z73_24435</name>
</gene>
<dbReference type="InterPro" id="IPR005148">
    <property type="entry name" value="Arg-tRNA-synth_N"/>
</dbReference>
<dbReference type="Gene3D" id="3.30.1360.70">
    <property type="entry name" value="Arginyl tRNA synthetase N-terminal domain"/>
    <property type="match status" value="1"/>
</dbReference>
<protein>
    <submittedName>
        <fullName evidence="2">Arginine--tRNA ligase</fullName>
    </submittedName>
</protein>
<keyword evidence="3" id="KW-1185">Reference proteome</keyword>
<dbReference type="PANTHER" id="PTHR11956:SF5">
    <property type="entry name" value="ARGININE--TRNA LIGASE, CYTOPLASMIC"/>
    <property type="match status" value="1"/>
</dbReference>
<feature type="non-terminal residue" evidence="2">
    <location>
        <position position="101"/>
    </location>
</feature>
<comment type="caution">
    <text evidence="2">The sequence shown here is derived from an EMBL/GenBank/DDBJ whole genome shotgun (WGS) entry which is preliminary data.</text>
</comment>
<reference evidence="2 3" key="1">
    <citation type="submission" date="2022-02" db="EMBL/GenBank/DDBJ databases">
        <title>Comparative genomics of the first Antarctic Pseudomonas spp. capable of biotransforming 2,4,6-Trinitrotoluene.</title>
        <authorList>
            <person name="Cabrera M.A."/>
            <person name="Marquez S.L."/>
            <person name="Perez-Donoso J.M."/>
        </authorList>
    </citation>
    <scope>NUCLEOTIDE SEQUENCE [LARGE SCALE GENOMIC DNA]</scope>
    <source>
        <strain evidence="2 3">TNT11</strain>
    </source>
</reference>
<dbReference type="SMART" id="SM01016">
    <property type="entry name" value="Arg_tRNA_synt_N"/>
    <property type="match status" value="1"/>
</dbReference>
<dbReference type="InterPro" id="IPR001278">
    <property type="entry name" value="Arg-tRNA-ligase"/>
</dbReference>
<feature type="domain" description="Arginyl tRNA synthetase N-terminal" evidence="1">
    <location>
        <begin position="3"/>
        <end position="91"/>
    </location>
</feature>
<proteinExistence type="predicted"/>
<name>A0ABT0EPK4_9PSED</name>
<dbReference type="SUPFAM" id="SSF55190">
    <property type="entry name" value="Arginyl-tRNA synthetase (ArgRS), N-terminal 'additional' domain"/>
    <property type="match status" value="1"/>
</dbReference>
<dbReference type="Pfam" id="PF03485">
    <property type="entry name" value="Arg_tRNA_synt_N"/>
    <property type="match status" value="1"/>
</dbReference>
<sequence>MKDTIRQLIQQALTQLVNEGVLPEGLTPAIQVENTRDKTHGDFASNIAMMLAKPAGMKPRDLAEKIIAALPADPQVSKAEIAGPGFINIFQNTEALASRLD</sequence>
<evidence type="ECO:0000313" key="3">
    <source>
        <dbReference type="Proteomes" id="UP001317085"/>
    </source>
</evidence>
<dbReference type="InterPro" id="IPR036695">
    <property type="entry name" value="Arg-tRNA-synth_N_sf"/>
</dbReference>
<dbReference type="EMBL" id="JAKNRV010000340">
    <property type="protein sequence ID" value="MCK1787374.1"/>
    <property type="molecule type" value="Genomic_DNA"/>
</dbReference>
<keyword evidence="2" id="KW-0436">Ligase</keyword>